<dbReference type="InterPro" id="IPR010255">
    <property type="entry name" value="Haem_peroxidase_sf"/>
</dbReference>
<dbReference type="InterPro" id="IPR037120">
    <property type="entry name" value="Haem_peroxidase_sf_animal"/>
</dbReference>
<sequence>MTSRDGGAHDGDRRRAGSGPLTALDLDALYGRGPQQDKRFYAPDGLKPKIGTTATVPIDAGTNVNRTGFDVPRVGTRPTKAAERKALIPDTRNDENLAVAQIHAGFINFHNRVIDHFAADSVPSALLFEKARGEVVRHYQWMLREDYLPRIVNPMIVDDVFTDGRKYFDPQTAGGPATMPIEFSVAAFRLGHSMVRETYSWNRIFEAGSPLGIATLFQLFTFSGTAGTLGPTNDPADSTTRTRARSCACRPTGSWTGGGCSTSARTACRTRRACRSTRRGASTRCWRTRWTPCRQARSAAGRAGSPTTTSSGTWPTAT</sequence>
<accession>A0ABP7IAJ6</accession>
<feature type="region of interest" description="Disordered" evidence="4">
    <location>
        <begin position="1"/>
        <end position="20"/>
    </location>
</feature>
<dbReference type="SUPFAM" id="SSF48113">
    <property type="entry name" value="Heme-dependent peroxidases"/>
    <property type="match status" value="1"/>
</dbReference>
<name>A0ABP7IAJ6_9PSEU</name>
<protein>
    <recommendedName>
        <fullName evidence="7">Animal haem peroxidase</fullName>
    </recommendedName>
</protein>
<evidence type="ECO:0000313" key="6">
    <source>
        <dbReference type="Proteomes" id="UP001501624"/>
    </source>
</evidence>
<dbReference type="Gene3D" id="1.10.640.10">
    <property type="entry name" value="Haem peroxidase domain superfamily, animal type"/>
    <property type="match status" value="1"/>
</dbReference>
<organism evidence="5 6">
    <name type="scientific">Amycolatopsis tucumanensis</name>
    <dbReference type="NCBI Taxonomy" id="401106"/>
    <lineage>
        <taxon>Bacteria</taxon>
        <taxon>Bacillati</taxon>
        <taxon>Actinomycetota</taxon>
        <taxon>Actinomycetes</taxon>
        <taxon>Pseudonocardiales</taxon>
        <taxon>Pseudonocardiaceae</taxon>
        <taxon>Amycolatopsis</taxon>
    </lineage>
</organism>
<dbReference type="PANTHER" id="PTHR11475:SF4">
    <property type="entry name" value="CHORION PEROXIDASE"/>
    <property type="match status" value="1"/>
</dbReference>
<dbReference type="Pfam" id="PF03098">
    <property type="entry name" value="An_peroxidase"/>
    <property type="match status" value="1"/>
</dbReference>
<dbReference type="PANTHER" id="PTHR11475">
    <property type="entry name" value="OXIDASE/PEROXIDASE"/>
    <property type="match status" value="1"/>
</dbReference>
<evidence type="ECO:0000256" key="2">
    <source>
        <dbReference type="ARBA" id="ARBA00022525"/>
    </source>
</evidence>
<evidence type="ECO:0000313" key="5">
    <source>
        <dbReference type="EMBL" id="GAA3813696.1"/>
    </source>
</evidence>
<keyword evidence="2" id="KW-0964">Secreted</keyword>
<evidence type="ECO:0000256" key="1">
    <source>
        <dbReference type="ARBA" id="ARBA00004613"/>
    </source>
</evidence>
<keyword evidence="6" id="KW-1185">Reference proteome</keyword>
<proteinExistence type="predicted"/>
<reference evidence="6" key="1">
    <citation type="journal article" date="2019" name="Int. J. Syst. Evol. Microbiol.">
        <title>The Global Catalogue of Microorganisms (GCM) 10K type strain sequencing project: providing services to taxonomists for standard genome sequencing and annotation.</title>
        <authorList>
            <consortium name="The Broad Institute Genomics Platform"/>
            <consortium name="The Broad Institute Genome Sequencing Center for Infectious Disease"/>
            <person name="Wu L."/>
            <person name="Ma J."/>
        </authorList>
    </citation>
    <scope>NUCLEOTIDE SEQUENCE [LARGE SCALE GENOMIC DNA]</scope>
    <source>
        <strain evidence="6">JCM 17017</strain>
    </source>
</reference>
<evidence type="ECO:0008006" key="7">
    <source>
        <dbReference type="Google" id="ProtNLM"/>
    </source>
</evidence>
<comment type="subcellular location">
    <subcellularLocation>
        <location evidence="1">Secreted</location>
    </subcellularLocation>
</comment>
<dbReference type="EMBL" id="BAABCM010000004">
    <property type="protein sequence ID" value="GAA3813696.1"/>
    <property type="molecule type" value="Genomic_DNA"/>
</dbReference>
<feature type="region of interest" description="Disordered" evidence="4">
    <location>
        <begin position="296"/>
        <end position="318"/>
    </location>
</feature>
<dbReference type="Proteomes" id="UP001501624">
    <property type="component" value="Unassembled WGS sequence"/>
</dbReference>
<gene>
    <name evidence="5" type="ORF">GCM10022380_34570</name>
</gene>
<dbReference type="InterPro" id="IPR019791">
    <property type="entry name" value="Haem_peroxidase_animal"/>
</dbReference>
<evidence type="ECO:0000256" key="4">
    <source>
        <dbReference type="SAM" id="MobiDB-lite"/>
    </source>
</evidence>
<feature type="compositionally biased region" description="Basic and acidic residues" evidence="4">
    <location>
        <begin position="1"/>
        <end position="15"/>
    </location>
</feature>
<comment type="caution">
    <text evidence="5">The sequence shown here is derived from an EMBL/GenBank/DDBJ whole genome shotgun (WGS) entry which is preliminary data.</text>
</comment>
<keyword evidence="3" id="KW-0325">Glycoprotein</keyword>
<evidence type="ECO:0000256" key="3">
    <source>
        <dbReference type="ARBA" id="ARBA00023180"/>
    </source>
</evidence>
<dbReference type="PROSITE" id="PS50292">
    <property type="entry name" value="PEROXIDASE_3"/>
    <property type="match status" value="1"/>
</dbReference>